<dbReference type="InterPro" id="IPR006311">
    <property type="entry name" value="TAT_signal"/>
</dbReference>
<organism evidence="2 3">
    <name type="scientific">Alkalimarinus sediminis</name>
    <dbReference type="NCBI Taxonomy" id="1632866"/>
    <lineage>
        <taxon>Bacteria</taxon>
        <taxon>Pseudomonadati</taxon>
        <taxon>Pseudomonadota</taxon>
        <taxon>Gammaproteobacteria</taxon>
        <taxon>Alteromonadales</taxon>
        <taxon>Alteromonadaceae</taxon>
        <taxon>Alkalimarinus</taxon>
    </lineage>
</organism>
<keyword evidence="1" id="KW-0732">Signal</keyword>
<feature type="chain" id="PRO_5039306875" evidence="1">
    <location>
        <begin position="31"/>
        <end position="433"/>
    </location>
</feature>
<dbReference type="Proteomes" id="UP001164472">
    <property type="component" value="Chromosome"/>
</dbReference>
<dbReference type="PROSITE" id="PS51318">
    <property type="entry name" value="TAT"/>
    <property type="match status" value="1"/>
</dbReference>
<dbReference type="EMBL" id="CP101527">
    <property type="protein sequence ID" value="UZW75267.1"/>
    <property type="molecule type" value="Genomic_DNA"/>
</dbReference>
<gene>
    <name evidence="2" type="ORF">NNL22_01280</name>
</gene>
<evidence type="ECO:0000313" key="2">
    <source>
        <dbReference type="EMBL" id="UZW75267.1"/>
    </source>
</evidence>
<keyword evidence="3" id="KW-1185">Reference proteome</keyword>
<evidence type="ECO:0000313" key="3">
    <source>
        <dbReference type="Proteomes" id="UP001164472"/>
    </source>
</evidence>
<dbReference type="RefSeq" id="WP_251810892.1">
    <property type="nucleotide sequence ID" value="NZ_CP101527.1"/>
</dbReference>
<protein>
    <submittedName>
        <fullName evidence="2">DUF1501 domain-containing protein</fullName>
    </submittedName>
</protein>
<evidence type="ECO:0000256" key="1">
    <source>
        <dbReference type="SAM" id="SignalP"/>
    </source>
</evidence>
<dbReference type="PANTHER" id="PTHR43737">
    <property type="entry name" value="BLL7424 PROTEIN"/>
    <property type="match status" value="1"/>
</dbReference>
<reference evidence="2" key="1">
    <citation type="submission" date="2022-07" db="EMBL/GenBank/DDBJ databases">
        <title>Alkalimarinus sp. nov., isolated from gut of a Alitta virens.</title>
        <authorList>
            <person name="Yang A.I."/>
            <person name="Shin N.-R."/>
        </authorList>
    </citation>
    <scope>NUCLEOTIDE SEQUENCE</scope>
    <source>
        <strain evidence="2">FA028</strain>
    </source>
</reference>
<dbReference type="KEGG" id="asem:NNL22_01280"/>
<accession>A0A9E8HKZ6</accession>
<sequence>MNRRYFLKALAATGMSLSLPIVSTPLSAAADPNRFWVMVNASGGWDPTSLCDPKGNALRSDGRGPINNFATAAIRTAGNINFAPYADTITAPAEDTLAEFFTRHSGRMQVINGIDTGTNSHSVGSRFVWSGKSDMGNPSLAAMIAASAAPNKAMSYISNGGYDFTDSIVSASRVSGSGNFSKLAFPNEPSPGNSDRYYEDGVYDLIQQAQMASLRRQSATEVLAKRRKKLNELLSARSGTDNLDQIVQKLPSPLSSGLKGQAEMAAAAFASGLSVSANLNVGGFDTHGNHDNRQTSSLDNLLDGVNHLWAELERQGIQDRTTIMIGSDFGRTPFYNGYTRNSGDVTGTGGKDHWNVTSVIVMGAGITGNRVIGGTDDLFNARKVNPSTLAFDDNGILITPAHIHKALRRATGLAGTELDRLYPVAVDDIPLFT</sequence>
<proteinExistence type="predicted"/>
<dbReference type="PANTHER" id="PTHR43737:SF1">
    <property type="entry name" value="DUF1501 DOMAIN-CONTAINING PROTEIN"/>
    <property type="match status" value="1"/>
</dbReference>
<feature type="signal peptide" evidence="1">
    <location>
        <begin position="1"/>
        <end position="30"/>
    </location>
</feature>
<dbReference type="Pfam" id="PF07394">
    <property type="entry name" value="DUF1501"/>
    <property type="match status" value="1"/>
</dbReference>
<dbReference type="InterPro" id="IPR010869">
    <property type="entry name" value="DUF1501"/>
</dbReference>
<dbReference type="AlphaFoldDB" id="A0A9E8HKZ6"/>
<name>A0A9E8HKZ6_9ALTE</name>